<keyword evidence="6 8" id="KW-0446">Lipid-binding</keyword>
<dbReference type="PANTHER" id="PTHR30050">
    <property type="entry name" value="CHROMOSOMAL REPLICATION INITIATOR PROTEIN DNAA"/>
    <property type="match status" value="1"/>
</dbReference>
<dbReference type="InterPro" id="IPR018312">
    <property type="entry name" value="Chromosome_initiator_DnaA_CS"/>
</dbReference>
<comment type="function">
    <text evidence="8 10">Plays an essential role in the initiation and regulation of chromosomal replication. ATP-DnaA binds to the origin of replication (oriC) to initiate formation of the DNA replication initiation complex once per cell cycle. Binds the DnaA box (a 9 base pair repeat at the origin) and separates the double-stranded (ds)DNA. Forms a right-handed helical filament on oriC DNA; dsDNA binds to the exterior of the filament while single-stranded (ss)DNA is stabiized in the filament's interior. The ATP-DnaA-oriC complex binds and stabilizes one strand of the AT-rich DNA unwinding element (DUE), permitting loading of DNA polymerase. After initiation quickly degrades to an ADP-DnaA complex that is not apt for DNA replication. Binds acidic phospholipids.</text>
</comment>
<dbReference type="STRING" id="883114.HMPREF9709_01703"/>
<proteinExistence type="inferred from homology"/>
<keyword evidence="5 8" id="KW-0067">ATP-binding</keyword>
<evidence type="ECO:0000313" key="14">
    <source>
        <dbReference type="EMBL" id="EHR32089.1"/>
    </source>
</evidence>
<dbReference type="GO" id="GO:0006275">
    <property type="term" value="P:regulation of DNA replication"/>
    <property type="evidence" value="ECO:0007669"/>
    <property type="project" value="UniProtKB-UniRule"/>
</dbReference>
<dbReference type="NCBIfam" id="TIGR00362">
    <property type="entry name" value="DnaA"/>
    <property type="match status" value="1"/>
</dbReference>
<feature type="binding site" evidence="8">
    <location>
        <position position="183"/>
    </location>
    <ligand>
        <name>ATP</name>
        <dbReference type="ChEBI" id="CHEBI:30616"/>
    </ligand>
</feature>
<dbReference type="GO" id="GO:0005886">
    <property type="term" value="C:plasma membrane"/>
    <property type="evidence" value="ECO:0007669"/>
    <property type="project" value="TreeGrafter"/>
</dbReference>
<dbReference type="CDD" id="cd06571">
    <property type="entry name" value="Bac_DnaA_C"/>
    <property type="match status" value="1"/>
</dbReference>
<dbReference type="AlphaFoldDB" id="H3NQU2"/>
<dbReference type="OrthoDB" id="9807019at2"/>
<dbReference type="InterPro" id="IPR013317">
    <property type="entry name" value="DnaA_dom"/>
</dbReference>
<evidence type="ECO:0000256" key="4">
    <source>
        <dbReference type="ARBA" id="ARBA00022741"/>
    </source>
</evidence>
<comment type="domain">
    <text evidence="8">Domain I is involved in oligomerization and binding regulators, domain II is flexibile and of varying length in different bacteria, domain III forms the AAA+ region, while domain IV binds dsDNA.</text>
</comment>
<protein>
    <recommendedName>
        <fullName evidence="8 9">Chromosomal replication initiator protein DnaA</fullName>
    </recommendedName>
</protein>
<dbReference type="InterPro" id="IPR010921">
    <property type="entry name" value="Trp_repressor/repl_initiator"/>
</dbReference>
<dbReference type="InterPro" id="IPR027417">
    <property type="entry name" value="P-loop_NTPase"/>
</dbReference>
<evidence type="ECO:0000313" key="15">
    <source>
        <dbReference type="Proteomes" id="UP000004191"/>
    </source>
</evidence>
<dbReference type="SMART" id="SM00382">
    <property type="entry name" value="AAA"/>
    <property type="match status" value="1"/>
</dbReference>
<dbReference type="Gene3D" id="1.10.1750.10">
    <property type="match status" value="1"/>
</dbReference>
<dbReference type="InterPro" id="IPR020591">
    <property type="entry name" value="Chromosome_initiator_DnaA-like"/>
</dbReference>
<keyword evidence="15" id="KW-1185">Reference proteome</keyword>
<feature type="binding site" evidence="8">
    <location>
        <position position="181"/>
    </location>
    <ligand>
        <name>ATP</name>
        <dbReference type="ChEBI" id="CHEBI:30616"/>
    </ligand>
</feature>
<dbReference type="HOGENOM" id="CLU_026910_3_1_9"/>
<dbReference type="EMBL" id="AGEI01000031">
    <property type="protein sequence ID" value="EHR32089.1"/>
    <property type="molecule type" value="Genomic_DNA"/>
</dbReference>
<feature type="region of interest" description="Domain IV, binds dsDNA" evidence="8">
    <location>
        <begin position="357"/>
        <end position="482"/>
    </location>
</feature>
<comment type="subunit">
    <text evidence="8">Oligomerizes as a right-handed, spiral filament on DNA at oriC.</text>
</comment>
<evidence type="ECO:0000256" key="10">
    <source>
        <dbReference type="RuleBase" id="RU000577"/>
    </source>
</evidence>
<dbReference type="Proteomes" id="UP000004191">
    <property type="component" value="Unassembled WGS sequence"/>
</dbReference>
<comment type="subcellular location">
    <subcellularLocation>
        <location evidence="8">Cytoplasm</location>
    </subcellularLocation>
</comment>
<keyword evidence="3 8" id="KW-0235">DNA replication</keyword>
<comment type="caution">
    <text evidence="8">Lacks conserved residue(s) required for the propagation of feature annotation.</text>
</comment>
<dbReference type="eggNOG" id="COG0593">
    <property type="taxonomic scope" value="Bacteria"/>
</dbReference>
<dbReference type="PRINTS" id="PR00051">
    <property type="entry name" value="DNAA"/>
</dbReference>
<dbReference type="SMART" id="SM00760">
    <property type="entry name" value="Bac_DnaA_C"/>
    <property type="match status" value="1"/>
</dbReference>
<dbReference type="GO" id="GO:0006270">
    <property type="term" value="P:DNA replication initiation"/>
    <property type="evidence" value="ECO:0007669"/>
    <property type="project" value="UniProtKB-UniRule"/>
</dbReference>
<feature type="domain" description="AAA+ ATPase" evidence="12">
    <location>
        <begin position="168"/>
        <end position="307"/>
    </location>
</feature>
<evidence type="ECO:0000256" key="5">
    <source>
        <dbReference type="ARBA" id="ARBA00022840"/>
    </source>
</evidence>
<comment type="caution">
    <text evidence="14">The sequence shown here is derived from an EMBL/GenBank/DDBJ whole genome shotgun (WGS) entry which is preliminary data.</text>
</comment>
<dbReference type="RefSeq" id="WP_005399218.1">
    <property type="nucleotide sequence ID" value="NZ_JH601088.1"/>
</dbReference>
<comment type="similarity">
    <text evidence="1 8 11">Belongs to the DnaA family.</text>
</comment>
<evidence type="ECO:0000256" key="1">
    <source>
        <dbReference type="ARBA" id="ARBA00006583"/>
    </source>
</evidence>
<keyword evidence="7 8" id="KW-0238">DNA-binding</keyword>
<feature type="binding site" evidence="8">
    <location>
        <position position="179"/>
    </location>
    <ligand>
        <name>ATP</name>
        <dbReference type="ChEBI" id="CHEBI:30616"/>
    </ligand>
</feature>
<dbReference type="GeneID" id="96999639"/>
<evidence type="ECO:0000256" key="8">
    <source>
        <dbReference type="HAMAP-Rule" id="MF_00377"/>
    </source>
</evidence>
<dbReference type="InterPro" id="IPR001957">
    <property type="entry name" value="Chromosome_initiator_DnaA"/>
</dbReference>
<dbReference type="GO" id="GO:0003688">
    <property type="term" value="F:DNA replication origin binding"/>
    <property type="evidence" value="ECO:0007669"/>
    <property type="project" value="UniProtKB-UniRule"/>
</dbReference>
<dbReference type="GO" id="GO:0005737">
    <property type="term" value="C:cytoplasm"/>
    <property type="evidence" value="ECO:0007669"/>
    <property type="project" value="UniProtKB-SubCell"/>
</dbReference>
<dbReference type="GO" id="GO:0005524">
    <property type="term" value="F:ATP binding"/>
    <property type="evidence" value="ECO:0007669"/>
    <property type="project" value="UniProtKB-UniRule"/>
</dbReference>
<evidence type="ECO:0000256" key="3">
    <source>
        <dbReference type="ARBA" id="ARBA00022705"/>
    </source>
</evidence>
<accession>H3NQU2</accession>
<dbReference type="Pfam" id="PF11638">
    <property type="entry name" value="DnaA_N"/>
    <property type="match status" value="1"/>
</dbReference>
<feature type="region of interest" description="Domain I, interacts with DnaA modulators" evidence="8">
    <location>
        <begin position="1"/>
        <end position="103"/>
    </location>
</feature>
<dbReference type="Pfam" id="PF08299">
    <property type="entry name" value="Bac_DnaA_C"/>
    <property type="match status" value="1"/>
</dbReference>
<evidence type="ECO:0000256" key="11">
    <source>
        <dbReference type="RuleBase" id="RU004227"/>
    </source>
</evidence>
<evidence type="ECO:0000256" key="9">
    <source>
        <dbReference type="NCBIfam" id="TIGR00362"/>
    </source>
</evidence>
<dbReference type="CDD" id="cd00009">
    <property type="entry name" value="AAA"/>
    <property type="match status" value="1"/>
</dbReference>
<keyword evidence="4 8" id="KW-0547">Nucleotide-binding</keyword>
<reference evidence="14 15" key="1">
    <citation type="submission" date="2012-01" db="EMBL/GenBank/DDBJ databases">
        <title>The Genome Sequence of Helcococcus kunzii ATCC 51366.</title>
        <authorList>
            <consortium name="The Broad Institute Genome Sequencing Platform"/>
            <person name="Earl A."/>
            <person name="Ward D."/>
            <person name="Feldgarden M."/>
            <person name="Gevers D."/>
            <person name="Huys G."/>
            <person name="Young S.K."/>
            <person name="Zeng Q."/>
            <person name="Gargeya S."/>
            <person name="Fitzgerald M."/>
            <person name="Haas B."/>
            <person name="Abouelleil A."/>
            <person name="Alvarado L."/>
            <person name="Arachchi H.M."/>
            <person name="Berlin A."/>
            <person name="Chapman S.B."/>
            <person name="Gearin G."/>
            <person name="Goldberg J."/>
            <person name="Griggs A."/>
            <person name="Gujja S."/>
            <person name="Hansen M."/>
            <person name="Heiman D."/>
            <person name="Howarth C."/>
            <person name="Larimer J."/>
            <person name="Lui A."/>
            <person name="MacDonald P.J.P."/>
            <person name="McCowen C."/>
            <person name="Montmayeur A."/>
            <person name="Murphy C."/>
            <person name="Neiman D."/>
            <person name="Pearson M."/>
            <person name="Priest M."/>
            <person name="Roberts A."/>
            <person name="Saif S."/>
            <person name="Shea T."/>
            <person name="Sisk P."/>
            <person name="Stolte C."/>
            <person name="Sykes S."/>
            <person name="Wortman J."/>
            <person name="Nusbaum C."/>
            <person name="Birren B."/>
        </authorList>
    </citation>
    <scope>NUCLEOTIDE SEQUENCE [LARGE SCALE GENOMIC DNA]</scope>
    <source>
        <strain evidence="14 15">ATCC 51366</strain>
    </source>
</reference>
<evidence type="ECO:0000256" key="7">
    <source>
        <dbReference type="ARBA" id="ARBA00023125"/>
    </source>
</evidence>
<evidence type="ECO:0000256" key="2">
    <source>
        <dbReference type="ARBA" id="ARBA00022490"/>
    </source>
</evidence>
<dbReference type="SUPFAM" id="SSF52540">
    <property type="entry name" value="P-loop containing nucleoside triphosphate hydrolases"/>
    <property type="match status" value="1"/>
</dbReference>
<keyword evidence="2 8" id="KW-0963">Cytoplasm</keyword>
<dbReference type="InterPro" id="IPR003593">
    <property type="entry name" value="AAA+_ATPase"/>
</dbReference>
<feature type="binding site" evidence="8">
    <location>
        <position position="182"/>
    </location>
    <ligand>
        <name>ATP</name>
        <dbReference type="ChEBI" id="CHEBI:30616"/>
    </ligand>
</feature>
<name>H3NQU2_9FIRM</name>
<dbReference type="Gene3D" id="3.30.300.180">
    <property type="match status" value="1"/>
</dbReference>
<evidence type="ECO:0000259" key="13">
    <source>
        <dbReference type="SMART" id="SM00760"/>
    </source>
</evidence>
<organism evidence="14 15">
    <name type="scientific">Helcococcus kunzii ATCC 51366</name>
    <dbReference type="NCBI Taxonomy" id="883114"/>
    <lineage>
        <taxon>Bacteria</taxon>
        <taxon>Bacillati</taxon>
        <taxon>Bacillota</taxon>
        <taxon>Tissierellia</taxon>
        <taxon>Tissierellales</taxon>
        <taxon>Peptoniphilaceae</taxon>
        <taxon>Helcococcus</taxon>
    </lineage>
</organism>
<dbReference type="PROSITE" id="PS01008">
    <property type="entry name" value="DNAA"/>
    <property type="match status" value="1"/>
</dbReference>
<dbReference type="HAMAP" id="MF_00377">
    <property type="entry name" value="DnaA_bact"/>
    <property type="match status" value="1"/>
</dbReference>
<gene>
    <name evidence="8" type="primary">dnaA</name>
    <name evidence="14" type="ORF">HMPREF9709_01703</name>
</gene>
<dbReference type="InterPro" id="IPR038454">
    <property type="entry name" value="DnaA_N_sf"/>
</dbReference>
<evidence type="ECO:0000256" key="6">
    <source>
        <dbReference type="ARBA" id="ARBA00023121"/>
    </source>
</evidence>
<evidence type="ECO:0000259" key="12">
    <source>
        <dbReference type="SMART" id="SM00382"/>
    </source>
</evidence>
<dbReference type="Gene3D" id="3.40.50.300">
    <property type="entry name" value="P-loop containing nucleotide triphosphate hydrolases"/>
    <property type="match status" value="1"/>
</dbReference>
<dbReference type="Gene3D" id="1.10.8.60">
    <property type="match status" value="1"/>
</dbReference>
<dbReference type="InterPro" id="IPR013159">
    <property type="entry name" value="DnaA_C"/>
</dbReference>
<dbReference type="PANTHER" id="PTHR30050:SF2">
    <property type="entry name" value="CHROMOSOMAL REPLICATION INITIATOR PROTEIN DNAA"/>
    <property type="match status" value="1"/>
</dbReference>
<feature type="domain" description="Chromosomal replication initiator DnaA C-terminal" evidence="13">
    <location>
        <begin position="391"/>
        <end position="459"/>
    </location>
</feature>
<dbReference type="SUPFAM" id="SSF48295">
    <property type="entry name" value="TrpR-like"/>
    <property type="match status" value="1"/>
</dbReference>
<dbReference type="Pfam" id="PF00308">
    <property type="entry name" value="Bac_DnaA"/>
    <property type="match status" value="1"/>
</dbReference>
<dbReference type="PATRIC" id="fig|883114.3.peg.1700"/>
<sequence length="482" mass="55493">MSNLDQVWEKVQKRLITDMIDVHYNTWIKPLIPLKKKGSNVYIYSTIGFIKKIVNDKYKDTLESNLRAILNEDIDLVILDPKDELFTQLINEKDEDLPQEDKNPTQITFDLSGPLEELDKRVNTETPDNYRYKGTLNKKNTFDNFVRGKSNDLALAIAISVAENPGKVYNPFFIYGSSGLGKTHLMQAIGHKILEDNPEKKVIYITSEGFMNEFIATITDNKNSVVNSQIFRDKYRNCDVLMIDDIQFISGKESTQEEIFHTFNSLQQAKKQIVFTSDVRPEEIKGLEDRLVTRFSGGMIADIQKPDFETRVSILKHKINMDRYDVPNNVIEFIAENVTSNIRNLEGAILKVMAFYNLKKKNSNAQISDEEFLEIAKNALAIKEVKQKPITLTRIKEVVAKYYNLEPQDLVKQNRQKSISDPRQIAMHLSRQLTNLSLVKIADSFERDHATVIYGDDKVKTLMKEDESLRKDVENIIAILKK</sequence>
<dbReference type="GO" id="GO:0008289">
    <property type="term" value="F:lipid binding"/>
    <property type="evidence" value="ECO:0007669"/>
    <property type="project" value="UniProtKB-KW"/>
</dbReference>
<dbReference type="FunFam" id="3.40.50.300:FF:000668">
    <property type="entry name" value="Chromosomal replication initiator protein DnaA"/>
    <property type="match status" value="1"/>
</dbReference>
<dbReference type="InterPro" id="IPR024633">
    <property type="entry name" value="DnaA_N_dom"/>
</dbReference>